<keyword evidence="1" id="KW-0378">Hydrolase</keyword>
<organism evidence="1 2">
    <name type="scientific">Shigella phage SHFML-11</name>
    <dbReference type="NCBI Taxonomy" id="1863008"/>
    <lineage>
        <taxon>Viruses</taxon>
        <taxon>Duplodnaviria</taxon>
        <taxon>Heunggongvirae</taxon>
        <taxon>Uroviricota</taxon>
        <taxon>Caudoviricetes</taxon>
        <taxon>Pantevenvirales</taxon>
        <taxon>Straboviridae</taxon>
        <taxon>Tevenvirinae</taxon>
        <taxon>Tequatrovirus</taxon>
        <taxon>Tequatrovirus shfml11</taxon>
    </lineage>
</organism>
<keyword evidence="1" id="KW-0255">Endonuclease</keyword>
<dbReference type="EMBL" id="KX130861">
    <property type="protein sequence ID" value="ANN86756.1"/>
    <property type="molecule type" value="Genomic_DNA"/>
</dbReference>
<name>A0A193H0G4_9CAUD</name>
<proteinExistence type="predicted"/>
<evidence type="ECO:0000313" key="2">
    <source>
        <dbReference type="Proteomes" id="UP000201926"/>
    </source>
</evidence>
<keyword evidence="1" id="KW-0540">Nuclease</keyword>
<accession>A0A193H0G4</accession>
<reference evidence="1 2" key="1">
    <citation type="submission" date="2016-04" db="EMBL/GenBank/DDBJ databases">
        <title>Genetic Characterization of ShigActive phages.</title>
        <authorList>
            <person name="Das C.R."/>
            <person name="Woolston J."/>
            <person name="Li M."/>
            <person name="Sulakvelidze A."/>
            <person name="Soffer N."/>
        </authorList>
    </citation>
    <scope>NUCLEOTIDE SEQUENCE [LARGE SCALE GENOMIC DNA]</scope>
</reference>
<evidence type="ECO:0000313" key="1">
    <source>
        <dbReference type="EMBL" id="ANN86756.1"/>
    </source>
</evidence>
<dbReference type="RefSeq" id="YP_009277698.1">
    <property type="nucleotide sequence ID" value="NC_030953.1"/>
</dbReference>
<dbReference type="GeneID" id="29056405"/>
<dbReference type="KEGG" id="vg:29056405"/>
<dbReference type="GO" id="GO:0004519">
    <property type="term" value="F:endonuclease activity"/>
    <property type="evidence" value="ECO:0007669"/>
    <property type="project" value="UniProtKB-KW"/>
</dbReference>
<keyword evidence="2" id="KW-1185">Reference proteome</keyword>
<protein>
    <submittedName>
        <fullName evidence="1">Homing endonuclease</fullName>
    </submittedName>
</protein>
<dbReference type="Proteomes" id="UP000201926">
    <property type="component" value="Segment"/>
</dbReference>
<sequence>MKNFKLDINDEFLIKELVEKLALSEEDAKSYINFISMNSTVKTPGKTEAHHVLPKSIFPEYLKSTWNLVNLSHFNHFKAHFLLAKGKNGKMLNALNRMMSGKTYKNLSLAEVDLIAAEYSFIKQDVSDTISKRLQQYYSNPQNRNAARERALKYFSVAKNRKDNKERLNNFKTKQKISMASREWFNNEENKIKHQKAVRAALSKPEYKIAISNSVAASWKNPEIRKAHIASRRKGYHWDNKDKLYELWISYNRPKHVMFRKMLVKNGYPIEASLQALVKEFSSL</sequence>